<keyword evidence="1" id="KW-1133">Transmembrane helix</keyword>
<comment type="caution">
    <text evidence="2">The sequence shown here is derived from an EMBL/GenBank/DDBJ whole genome shotgun (WGS) entry which is preliminary data.</text>
</comment>
<keyword evidence="1" id="KW-0812">Transmembrane</keyword>
<feature type="transmembrane region" description="Helical" evidence="1">
    <location>
        <begin position="164"/>
        <end position="182"/>
    </location>
</feature>
<dbReference type="Proteomes" id="UP000789759">
    <property type="component" value="Unassembled WGS sequence"/>
</dbReference>
<dbReference type="InterPro" id="IPR011335">
    <property type="entry name" value="Restrct_endonuc-II-like"/>
</dbReference>
<gene>
    <name evidence="2" type="ORF">CPELLU_LOCUS15476</name>
</gene>
<evidence type="ECO:0000313" key="3">
    <source>
        <dbReference type="Proteomes" id="UP000789759"/>
    </source>
</evidence>
<proteinExistence type="predicted"/>
<sequence>MSPVPDNYELFSKWTLAFDSARHKLLTTRRQEGIEEVKRKGIIIDRGISRSAYLKFCEGEPRISVKHRLIDGKIEAYEMPLDFHSAVQEELILIMDFIVDTISVCRPDICIRPRNRRQPQPSQAVNSSEKPYPTLVVEIGNTESLNNLHELAMKYFSQRTTTQIYLAIKSFPSVALLALLYLRNNPNPTIPVIVKSFEIADLSRIYILNTAHVSASVITGIGFGGVPCDGGNIPEYQIVISTILLLTMFIIVDIWRLQDAILNK</sequence>
<feature type="transmembrane region" description="Helical" evidence="1">
    <location>
        <begin position="236"/>
        <end position="255"/>
    </location>
</feature>
<name>A0A9N9J835_9GLOM</name>
<dbReference type="SUPFAM" id="SSF52980">
    <property type="entry name" value="Restriction endonuclease-like"/>
    <property type="match status" value="1"/>
</dbReference>
<dbReference type="EMBL" id="CAJVQA010020440">
    <property type="protein sequence ID" value="CAG8763756.1"/>
    <property type="molecule type" value="Genomic_DNA"/>
</dbReference>
<protein>
    <submittedName>
        <fullName evidence="2">12312_t:CDS:1</fullName>
    </submittedName>
</protein>
<dbReference type="GO" id="GO:0006302">
    <property type="term" value="P:double-strand break repair"/>
    <property type="evidence" value="ECO:0007669"/>
    <property type="project" value="UniProtKB-ARBA"/>
</dbReference>
<evidence type="ECO:0000256" key="1">
    <source>
        <dbReference type="SAM" id="Phobius"/>
    </source>
</evidence>
<organism evidence="2 3">
    <name type="scientific">Cetraspora pellucida</name>
    <dbReference type="NCBI Taxonomy" id="1433469"/>
    <lineage>
        <taxon>Eukaryota</taxon>
        <taxon>Fungi</taxon>
        <taxon>Fungi incertae sedis</taxon>
        <taxon>Mucoromycota</taxon>
        <taxon>Glomeromycotina</taxon>
        <taxon>Glomeromycetes</taxon>
        <taxon>Diversisporales</taxon>
        <taxon>Gigasporaceae</taxon>
        <taxon>Cetraspora</taxon>
    </lineage>
</organism>
<dbReference type="OrthoDB" id="2307807at2759"/>
<feature type="transmembrane region" description="Helical" evidence="1">
    <location>
        <begin position="203"/>
        <end position="224"/>
    </location>
</feature>
<accession>A0A9N9J835</accession>
<evidence type="ECO:0000313" key="2">
    <source>
        <dbReference type="EMBL" id="CAG8763756.1"/>
    </source>
</evidence>
<keyword evidence="1" id="KW-0472">Membrane</keyword>
<dbReference type="AlphaFoldDB" id="A0A9N9J835"/>
<keyword evidence="3" id="KW-1185">Reference proteome</keyword>
<reference evidence="2" key="1">
    <citation type="submission" date="2021-06" db="EMBL/GenBank/DDBJ databases">
        <authorList>
            <person name="Kallberg Y."/>
            <person name="Tangrot J."/>
            <person name="Rosling A."/>
        </authorList>
    </citation>
    <scope>NUCLEOTIDE SEQUENCE</scope>
    <source>
        <strain evidence="2">FL966</strain>
    </source>
</reference>